<evidence type="ECO:0008006" key="5">
    <source>
        <dbReference type="Google" id="ProtNLM"/>
    </source>
</evidence>
<protein>
    <recommendedName>
        <fullName evidence="5">Glycosyl hydrolase 25 family protein</fullName>
    </recommendedName>
</protein>
<dbReference type="Gene3D" id="3.20.20.80">
    <property type="entry name" value="Glycosidases"/>
    <property type="match status" value="1"/>
</dbReference>
<evidence type="ECO:0000313" key="3">
    <source>
        <dbReference type="EMBL" id="TCD13441.1"/>
    </source>
</evidence>
<evidence type="ECO:0000256" key="1">
    <source>
        <dbReference type="ARBA" id="ARBA00010646"/>
    </source>
</evidence>
<comment type="caution">
    <text evidence="3">The sequence shown here is derived from an EMBL/GenBank/DDBJ whole genome shotgun (WGS) entry which is preliminary data.</text>
</comment>
<evidence type="ECO:0000256" key="2">
    <source>
        <dbReference type="SAM" id="SignalP"/>
    </source>
</evidence>
<dbReference type="PROSITE" id="PS51904">
    <property type="entry name" value="GLYCOSYL_HYDROL_F25_2"/>
    <property type="match status" value="1"/>
</dbReference>
<reference evidence="3 4" key="1">
    <citation type="journal article" date="2015" name="Antonie Van Leeuwenhoek">
        <title>Oricola cellulosilytica gen. nov., sp. nov., a cellulose-degrading bacterium of the family Phyllobacteriaceae isolated from surface seashore water, and emended descriptions of Mesorhizobium loti and Phyllobacterium myrsinacearum.</title>
        <authorList>
            <person name="Hameed A."/>
            <person name="Shahina M."/>
            <person name="Lai W.A."/>
            <person name="Lin S.Y."/>
            <person name="Young L.S."/>
            <person name="Liu Y.C."/>
            <person name="Hsu Y.H."/>
            <person name="Young C.C."/>
        </authorList>
    </citation>
    <scope>NUCLEOTIDE SEQUENCE [LARGE SCALE GENOMIC DNA]</scope>
    <source>
        <strain evidence="3 4">KCTC 52183</strain>
    </source>
</reference>
<dbReference type="SUPFAM" id="SSF51445">
    <property type="entry name" value="(Trans)glycosidases"/>
    <property type="match status" value="1"/>
</dbReference>
<dbReference type="Pfam" id="PF01183">
    <property type="entry name" value="Glyco_hydro_25"/>
    <property type="match status" value="1"/>
</dbReference>
<dbReference type="GO" id="GO:0003796">
    <property type="term" value="F:lysozyme activity"/>
    <property type="evidence" value="ECO:0007669"/>
    <property type="project" value="InterPro"/>
</dbReference>
<name>A0A4R0PBM5_9HYPH</name>
<sequence length="362" mass="41079">MGCRRMSILAKFSALAVVFVANVSGASASEFFRPWGSPELALILDGYEHNVIDFHEIVEDKRVTAFIHKGSDGMPPKYRCRGTDNERALCRQTWQRYAISKELYRTRRTLAKKLGLKWGAYHLARAGNPLAQARHFLDFADPQDDELIALDIEGLNSEKWMSLDDAEKFATYIRARTGRYPILYANEVVSRRIAERRTTLPILSRLPLWYARYKPTIRGAFPKGNWESYAFWQFAYQGNCSARRCPYRVPGTNRDIDVNVANLSPDALRSSWPLGHLVEEQLPLTFPLPIARPEPPNLPDFAPPASMIADAETTLSPHRHRIAGYLQYAHARLGITLTASAQQYQLPVNARETNASPVNDLY</sequence>
<comment type="similarity">
    <text evidence="1">Belongs to the glycosyl hydrolase 25 family.</text>
</comment>
<organism evidence="3 4">
    <name type="scientific">Oricola cellulosilytica</name>
    <dbReference type="NCBI Taxonomy" id="1429082"/>
    <lineage>
        <taxon>Bacteria</taxon>
        <taxon>Pseudomonadati</taxon>
        <taxon>Pseudomonadota</taxon>
        <taxon>Alphaproteobacteria</taxon>
        <taxon>Hyphomicrobiales</taxon>
        <taxon>Ahrensiaceae</taxon>
        <taxon>Oricola</taxon>
    </lineage>
</organism>
<dbReference type="InterPro" id="IPR017853">
    <property type="entry name" value="GH"/>
</dbReference>
<dbReference type="GO" id="GO:0016998">
    <property type="term" value="P:cell wall macromolecule catabolic process"/>
    <property type="evidence" value="ECO:0007669"/>
    <property type="project" value="InterPro"/>
</dbReference>
<keyword evidence="2" id="KW-0732">Signal</keyword>
<evidence type="ECO:0000313" key="4">
    <source>
        <dbReference type="Proteomes" id="UP000291301"/>
    </source>
</evidence>
<dbReference type="InterPro" id="IPR002053">
    <property type="entry name" value="Glyco_hydro_25"/>
</dbReference>
<feature type="signal peptide" evidence="2">
    <location>
        <begin position="1"/>
        <end position="28"/>
    </location>
</feature>
<dbReference type="EMBL" id="SJST01000005">
    <property type="protein sequence ID" value="TCD13441.1"/>
    <property type="molecule type" value="Genomic_DNA"/>
</dbReference>
<dbReference type="GO" id="GO:0009253">
    <property type="term" value="P:peptidoglycan catabolic process"/>
    <property type="evidence" value="ECO:0007669"/>
    <property type="project" value="InterPro"/>
</dbReference>
<keyword evidence="4" id="KW-1185">Reference proteome</keyword>
<proteinExistence type="inferred from homology"/>
<accession>A0A4R0PBM5</accession>
<gene>
    <name evidence="3" type="ORF">E0D97_13255</name>
</gene>
<feature type="chain" id="PRO_5020588621" description="Glycosyl hydrolase 25 family protein" evidence="2">
    <location>
        <begin position="29"/>
        <end position="362"/>
    </location>
</feature>
<dbReference type="AlphaFoldDB" id="A0A4R0PBM5"/>
<dbReference type="CDD" id="cd00599">
    <property type="entry name" value="GH25_muramidase"/>
    <property type="match status" value="1"/>
</dbReference>
<dbReference type="Proteomes" id="UP000291301">
    <property type="component" value="Unassembled WGS sequence"/>
</dbReference>